<evidence type="ECO:0000256" key="4">
    <source>
        <dbReference type="ARBA" id="ARBA00023125"/>
    </source>
</evidence>
<dbReference type="EMBL" id="CP060825">
    <property type="protein sequence ID" value="QNP61515.1"/>
    <property type="molecule type" value="Genomic_DNA"/>
</dbReference>
<dbReference type="Gene3D" id="1.10.10.10">
    <property type="entry name" value="Winged helix-like DNA-binding domain superfamily/Winged helix DNA-binding domain"/>
    <property type="match status" value="2"/>
</dbReference>
<evidence type="ECO:0000256" key="1">
    <source>
        <dbReference type="ARBA" id="ARBA00005820"/>
    </source>
</evidence>
<dbReference type="Pfam" id="PF03704">
    <property type="entry name" value="BTAD"/>
    <property type="match status" value="1"/>
</dbReference>
<accession>A0A7H0HLU9</accession>
<evidence type="ECO:0000256" key="3">
    <source>
        <dbReference type="ARBA" id="ARBA00023015"/>
    </source>
</evidence>
<feature type="domain" description="OmpR/PhoB-type" evidence="8">
    <location>
        <begin position="11"/>
        <end position="114"/>
    </location>
</feature>
<gene>
    <name evidence="9" type="ORF">IAG43_00305</name>
</gene>
<dbReference type="PROSITE" id="PS51755">
    <property type="entry name" value="OMPR_PHOB"/>
    <property type="match status" value="1"/>
</dbReference>
<organism evidence="9 10">
    <name type="scientific">Streptomyces genisteinicus</name>
    <dbReference type="NCBI Taxonomy" id="2768068"/>
    <lineage>
        <taxon>Bacteria</taxon>
        <taxon>Bacillati</taxon>
        <taxon>Actinomycetota</taxon>
        <taxon>Actinomycetes</taxon>
        <taxon>Kitasatosporales</taxon>
        <taxon>Streptomycetaceae</taxon>
        <taxon>Streptomyces</taxon>
    </lineage>
</organism>
<dbReference type="SUPFAM" id="SSF48452">
    <property type="entry name" value="TPR-like"/>
    <property type="match status" value="2"/>
</dbReference>
<dbReference type="Proteomes" id="UP000516230">
    <property type="component" value="Chromosome"/>
</dbReference>
<keyword evidence="3" id="KW-0805">Transcription regulation</keyword>
<dbReference type="InterPro" id="IPR027417">
    <property type="entry name" value="P-loop_NTPase"/>
</dbReference>
<dbReference type="AlphaFoldDB" id="A0A7H0HLU9"/>
<keyword evidence="5" id="KW-0804">Transcription</keyword>
<evidence type="ECO:0000256" key="5">
    <source>
        <dbReference type="ARBA" id="ARBA00023163"/>
    </source>
</evidence>
<dbReference type="PANTHER" id="PTHR35807:SF1">
    <property type="entry name" value="TRANSCRIPTIONAL REGULATOR REDD"/>
    <property type="match status" value="1"/>
</dbReference>
<dbReference type="InterPro" id="IPR001867">
    <property type="entry name" value="OmpR/PhoB-type_DNA-bd"/>
</dbReference>
<comment type="similarity">
    <text evidence="1">Belongs to the AfsR/DnrI/RedD regulatory family.</text>
</comment>
<evidence type="ECO:0000259" key="8">
    <source>
        <dbReference type="PROSITE" id="PS51755"/>
    </source>
</evidence>
<dbReference type="GO" id="GO:0000160">
    <property type="term" value="P:phosphorelay signal transduction system"/>
    <property type="evidence" value="ECO:0007669"/>
    <property type="project" value="UniProtKB-KW"/>
</dbReference>
<dbReference type="Gene3D" id="1.25.40.10">
    <property type="entry name" value="Tetratricopeptide repeat domain"/>
    <property type="match status" value="3"/>
</dbReference>
<dbReference type="InterPro" id="IPR036388">
    <property type="entry name" value="WH-like_DNA-bd_sf"/>
</dbReference>
<dbReference type="GO" id="GO:0003677">
    <property type="term" value="F:DNA binding"/>
    <property type="evidence" value="ECO:0007669"/>
    <property type="project" value="UniProtKB-UniRule"/>
</dbReference>
<keyword evidence="4 6" id="KW-0238">DNA-binding</keyword>
<sequence>MGDEGAGGGLRGEGADEGLRIDFLGPLRARRGGEPVALGPVRRQAVLTALVLRGPGLVTYGRLLADVWGAEPPGSGHQVLPSYVYALRKALDPAAAGPGRSVIRGGRGGYRFAPGAARTDLAALAEETSRTRRAKESGDHASALEYGGRALALFRGEPLPGLPGPFAAGERERLVRQRLLLRQERAECLMSLGRHADALEETLAASADHPHDEALAALRMRALYGGGRQAEALAVHRDMRRRLRDELGVEPSDALRRVHQAVLRRDDRLLLGPVAGHRAPGPSPAAGRSGPRPEPGPGGAADARPGRNDLPGDTACLVGRAGELALLTAPVPAGGVFVSAVDGTAGVGKSALVVRAAWTLADGYPDGCLYVDLHAHGASPESGDPVRTLRRLLRAVGGDRLPDGTEGDRDDDLESLVTAWRAATSGLRLLLVVDDARGADQVRPLLPAGPGSRVLVCGRQRLAGLDADLRLTVEPLPTADAVGLLRELLGGARADREPEAALALARRCGGLPLALRIASARLQNRPAWSLGFLAGRLSDDTRGLGELRAGDRSVEAAFRMSYDQLTPRLRRGFRALGLMPTAGFDGLCLAAMLGGPPGDAEDLLEDLVDASLLQQPHPGRYRLHDLVRAHARRLAAESPQQAAADLDAVLGLYTAAGRTAGEQNPGSADAGPGGGGSPFGGRREAAAWLEAVGGELVGVVACAVAAERFDDACRIAEALADHFVRLGQYHECRAALDLALPCADRAVDRRMPAALRNCLGMVDVYLGRPQQARVWFAEALRHDGGGPRERAAAVTGTGVAEWVLGRTDDAAALLEEAVELTSGLDDVWLSTMALCSLGAVRSLTGRHDLAAGLGETALAIAEKAGRPRILSNVLCFSADAHLAAGRHTQAGDLLLRAAGLARAAGDLPLRAASLSRLAAVEQVRGGLNAAVDAHHEALAALTPQSSTGLEMEVRVRLGSTYAEAGRHTEARREFRTALSLPGAGDHPRQAGLAREGLSGIGCAEEE</sequence>
<dbReference type="RefSeq" id="WP_187738722.1">
    <property type="nucleotide sequence ID" value="NZ_CP060825.1"/>
</dbReference>
<reference evidence="9 10" key="1">
    <citation type="submission" date="2020-08" db="EMBL/GenBank/DDBJ databases">
        <title>A novel species.</title>
        <authorList>
            <person name="Gao J."/>
        </authorList>
    </citation>
    <scope>NUCLEOTIDE SEQUENCE [LARGE SCALE GENOMIC DNA]</scope>
    <source>
        <strain evidence="9 10">CRPJ-33</strain>
    </source>
</reference>
<keyword evidence="10" id="KW-1185">Reference proteome</keyword>
<evidence type="ECO:0000256" key="2">
    <source>
        <dbReference type="ARBA" id="ARBA00023012"/>
    </source>
</evidence>
<evidence type="ECO:0000313" key="9">
    <source>
        <dbReference type="EMBL" id="QNP61515.1"/>
    </source>
</evidence>
<dbReference type="InterPro" id="IPR051677">
    <property type="entry name" value="AfsR-DnrI-RedD_regulator"/>
</dbReference>
<dbReference type="KEGG" id="sgj:IAG43_00305"/>
<dbReference type="InterPro" id="IPR016032">
    <property type="entry name" value="Sig_transdc_resp-reg_C-effctor"/>
</dbReference>
<evidence type="ECO:0000256" key="6">
    <source>
        <dbReference type="PROSITE-ProRule" id="PRU01091"/>
    </source>
</evidence>
<dbReference type="SUPFAM" id="SSF52540">
    <property type="entry name" value="P-loop containing nucleoside triphosphate hydrolases"/>
    <property type="match status" value="1"/>
</dbReference>
<dbReference type="SMART" id="SM01043">
    <property type="entry name" value="BTAD"/>
    <property type="match status" value="1"/>
</dbReference>
<dbReference type="InterPro" id="IPR005158">
    <property type="entry name" value="BTAD"/>
</dbReference>
<dbReference type="SUPFAM" id="SSF46894">
    <property type="entry name" value="C-terminal effector domain of the bipartite response regulators"/>
    <property type="match status" value="1"/>
</dbReference>
<dbReference type="CDD" id="cd15831">
    <property type="entry name" value="BTAD"/>
    <property type="match status" value="1"/>
</dbReference>
<dbReference type="SMART" id="SM00862">
    <property type="entry name" value="Trans_reg_C"/>
    <property type="match status" value="1"/>
</dbReference>
<keyword evidence="2" id="KW-0902">Two-component regulatory system</keyword>
<dbReference type="GO" id="GO:0006355">
    <property type="term" value="P:regulation of DNA-templated transcription"/>
    <property type="evidence" value="ECO:0007669"/>
    <property type="project" value="InterPro"/>
</dbReference>
<dbReference type="PANTHER" id="PTHR35807">
    <property type="entry name" value="TRANSCRIPTIONAL REGULATOR REDD-RELATED"/>
    <property type="match status" value="1"/>
</dbReference>
<evidence type="ECO:0000313" key="10">
    <source>
        <dbReference type="Proteomes" id="UP000516230"/>
    </source>
</evidence>
<feature type="region of interest" description="Disordered" evidence="7">
    <location>
        <begin position="979"/>
        <end position="1006"/>
    </location>
</feature>
<dbReference type="PRINTS" id="PR00364">
    <property type="entry name" value="DISEASERSIST"/>
</dbReference>
<feature type="region of interest" description="Disordered" evidence="7">
    <location>
        <begin position="272"/>
        <end position="313"/>
    </location>
</feature>
<dbReference type="Gene3D" id="3.40.50.300">
    <property type="entry name" value="P-loop containing nucleotide triphosphate hydrolases"/>
    <property type="match status" value="1"/>
</dbReference>
<protein>
    <submittedName>
        <fullName evidence="9">SARP family transcriptional regulator</fullName>
    </submittedName>
</protein>
<feature type="compositionally biased region" description="Low complexity" evidence="7">
    <location>
        <begin position="278"/>
        <end position="290"/>
    </location>
</feature>
<name>A0A7H0HLU9_9ACTN</name>
<proteinExistence type="inferred from homology"/>
<dbReference type="InterPro" id="IPR011990">
    <property type="entry name" value="TPR-like_helical_dom_sf"/>
</dbReference>
<evidence type="ECO:0000256" key="7">
    <source>
        <dbReference type="SAM" id="MobiDB-lite"/>
    </source>
</evidence>
<feature type="DNA-binding region" description="OmpR/PhoB-type" evidence="6">
    <location>
        <begin position="11"/>
        <end position="114"/>
    </location>
</feature>